<dbReference type="Gene3D" id="3.30.9.10">
    <property type="entry name" value="D-Amino Acid Oxidase, subunit A, domain 2"/>
    <property type="match status" value="1"/>
</dbReference>
<dbReference type="VEuPathDB" id="FungiDB:ASPZODRAFT_168187"/>
<dbReference type="Gene3D" id="3.50.50.60">
    <property type="entry name" value="FAD/NAD(P)-binding domain"/>
    <property type="match status" value="1"/>
</dbReference>
<dbReference type="InterPro" id="IPR006076">
    <property type="entry name" value="FAD-dep_OxRdtase"/>
</dbReference>
<feature type="region of interest" description="Disordered" evidence="1">
    <location>
        <begin position="179"/>
        <end position="205"/>
    </location>
</feature>
<dbReference type="STRING" id="1073090.A0A1L9SDD9"/>
<dbReference type="RefSeq" id="XP_022579617.1">
    <property type="nucleotide sequence ID" value="XM_022726854.1"/>
</dbReference>
<name>A0A1L9SDD9_9EURO</name>
<dbReference type="OrthoDB" id="429143at2759"/>
<evidence type="ECO:0000313" key="3">
    <source>
        <dbReference type="EMBL" id="OJJ45107.1"/>
    </source>
</evidence>
<dbReference type="GeneID" id="34613318"/>
<sequence length="711" mass="78323">MIKVAIVGLKRVGVNTRGLKLDEVKRNVSLVEDAHVCHVPRLSGGGQIDDESPLWNKTEEESLLQPGKEEVTATRIIPCGMERDPKQSSNLLVAEAKRSGEASGEAQLLAYMRMVLIARRKERRENTTVYGLLTDSHTITFFCLQSGRRYTKKVLLWGQGERQQDEIVSLRAKVMREAALTSPKSSEATEDTSDLRMEGMDTRDSPPASAGILFISTSSHDQKILSNSLVRLRIYTVLIMSAYSDLPNKTPGLSYWQRTTRGFPSLHANRDDSVPSTAKYVIIGSGLSGALTAFELLEAGVPGDEVVILEAREAASGATSRNAGHVRPDAFRGFPAYSRIHGEEQALKVIANERLVLERVDEFVQRQNVPCDFHLTTTFDVCMSEEFAENAADSLRAYAAAGGDVSHIVQYTDGEIVETKTKVKGAVGAYEWPAASIHPAKLTQFLLQSVVDRKVRLFTFCPATEISKRMDTNIFLQQWDIHTPRGTITAEKIIHCTNAHAGALLSMVKKHILPNRAQAHSLIPTPSFSATNKLTSTLSLRYGLYHFYSLIQRQEGDGTLILGASRVNPTLSPETIASRLSSDDSTFNQEILDDALRSFQEIFPQYGLDTAMHGEGLDHVWTGIIAMTPDSVPFIGAIDSLPGQYICAGFNGHGTLFYSISPLFVLLLSGRNGSHLHLRPWSCQAGPRSGMEFYRPPRVFSADCPETGEVK</sequence>
<proteinExistence type="predicted"/>
<keyword evidence="4" id="KW-1185">Reference proteome</keyword>
<organism evidence="3 4">
    <name type="scientific">Penicilliopsis zonata CBS 506.65</name>
    <dbReference type="NCBI Taxonomy" id="1073090"/>
    <lineage>
        <taxon>Eukaryota</taxon>
        <taxon>Fungi</taxon>
        <taxon>Dikarya</taxon>
        <taxon>Ascomycota</taxon>
        <taxon>Pezizomycotina</taxon>
        <taxon>Eurotiomycetes</taxon>
        <taxon>Eurotiomycetidae</taxon>
        <taxon>Eurotiales</taxon>
        <taxon>Aspergillaceae</taxon>
        <taxon>Penicilliopsis</taxon>
    </lineage>
</organism>
<reference evidence="4" key="1">
    <citation type="journal article" date="2017" name="Genome Biol.">
        <title>Comparative genomics reveals high biological diversity and specific adaptations in the industrially and medically important fungal genus Aspergillus.</title>
        <authorList>
            <person name="de Vries R.P."/>
            <person name="Riley R."/>
            <person name="Wiebenga A."/>
            <person name="Aguilar-Osorio G."/>
            <person name="Amillis S."/>
            <person name="Uchima C.A."/>
            <person name="Anderluh G."/>
            <person name="Asadollahi M."/>
            <person name="Askin M."/>
            <person name="Barry K."/>
            <person name="Battaglia E."/>
            <person name="Bayram O."/>
            <person name="Benocci T."/>
            <person name="Braus-Stromeyer S.A."/>
            <person name="Caldana C."/>
            <person name="Canovas D."/>
            <person name="Cerqueira G.C."/>
            <person name="Chen F."/>
            <person name="Chen W."/>
            <person name="Choi C."/>
            <person name="Clum A."/>
            <person name="Dos Santos R.A."/>
            <person name="Damasio A.R."/>
            <person name="Diallinas G."/>
            <person name="Emri T."/>
            <person name="Fekete E."/>
            <person name="Flipphi M."/>
            <person name="Freyberg S."/>
            <person name="Gallo A."/>
            <person name="Gournas C."/>
            <person name="Habgood R."/>
            <person name="Hainaut M."/>
            <person name="Harispe M.L."/>
            <person name="Henrissat B."/>
            <person name="Hilden K.S."/>
            <person name="Hope R."/>
            <person name="Hossain A."/>
            <person name="Karabika E."/>
            <person name="Karaffa L."/>
            <person name="Karanyi Z."/>
            <person name="Krasevec N."/>
            <person name="Kuo A."/>
            <person name="Kusch H."/>
            <person name="LaButti K."/>
            <person name="Lagendijk E.L."/>
            <person name="Lapidus A."/>
            <person name="Levasseur A."/>
            <person name="Lindquist E."/>
            <person name="Lipzen A."/>
            <person name="Logrieco A.F."/>
            <person name="MacCabe A."/>
            <person name="Maekelae M.R."/>
            <person name="Malavazi I."/>
            <person name="Melin P."/>
            <person name="Meyer V."/>
            <person name="Mielnichuk N."/>
            <person name="Miskei M."/>
            <person name="Molnar A.P."/>
            <person name="Mule G."/>
            <person name="Ngan C.Y."/>
            <person name="Orejas M."/>
            <person name="Orosz E."/>
            <person name="Ouedraogo J.P."/>
            <person name="Overkamp K.M."/>
            <person name="Park H.-S."/>
            <person name="Perrone G."/>
            <person name="Piumi F."/>
            <person name="Punt P.J."/>
            <person name="Ram A.F."/>
            <person name="Ramon A."/>
            <person name="Rauscher S."/>
            <person name="Record E."/>
            <person name="Riano-Pachon D.M."/>
            <person name="Robert V."/>
            <person name="Roehrig J."/>
            <person name="Ruller R."/>
            <person name="Salamov A."/>
            <person name="Salih N.S."/>
            <person name="Samson R.A."/>
            <person name="Sandor E."/>
            <person name="Sanguinetti M."/>
            <person name="Schuetze T."/>
            <person name="Sepcic K."/>
            <person name="Shelest E."/>
            <person name="Sherlock G."/>
            <person name="Sophianopoulou V."/>
            <person name="Squina F.M."/>
            <person name="Sun H."/>
            <person name="Susca A."/>
            <person name="Todd R.B."/>
            <person name="Tsang A."/>
            <person name="Unkles S.E."/>
            <person name="van de Wiele N."/>
            <person name="van Rossen-Uffink D."/>
            <person name="Oliveira J.V."/>
            <person name="Vesth T.C."/>
            <person name="Visser J."/>
            <person name="Yu J.-H."/>
            <person name="Zhou M."/>
            <person name="Andersen M.R."/>
            <person name="Archer D.B."/>
            <person name="Baker S.E."/>
            <person name="Benoit I."/>
            <person name="Brakhage A.A."/>
            <person name="Braus G.H."/>
            <person name="Fischer R."/>
            <person name="Frisvad J.C."/>
            <person name="Goldman G.H."/>
            <person name="Houbraken J."/>
            <person name="Oakley B."/>
            <person name="Pocsi I."/>
            <person name="Scazzocchio C."/>
            <person name="Seiboth B."/>
            <person name="vanKuyk P.A."/>
            <person name="Wortman J."/>
            <person name="Dyer P.S."/>
            <person name="Grigoriev I.V."/>
        </authorList>
    </citation>
    <scope>NUCLEOTIDE SEQUENCE [LARGE SCALE GENOMIC DNA]</scope>
    <source>
        <strain evidence="4">CBS 506.65</strain>
    </source>
</reference>
<feature type="domain" description="FAD dependent oxidoreductase" evidence="2">
    <location>
        <begin position="280"/>
        <end position="656"/>
    </location>
</feature>
<accession>A0A1L9SDD9</accession>
<dbReference type="PANTHER" id="PTHR13847">
    <property type="entry name" value="SARCOSINE DEHYDROGENASE-RELATED"/>
    <property type="match status" value="1"/>
</dbReference>
<dbReference type="GO" id="GO:0005737">
    <property type="term" value="C:cytoplasm"/>
    <property type="evidence" value="ECO:0007669"/>
    <property type="project" value="TreeGrafter"/>
</dbReference>
<protein>
    <recommendedName>
        <fullName evidence="2">FAD dependent oxidoreductase domain-containing protein</fullName>
    </recommendedName>
</protein>
<dbReference type="Pfam" id="PF01266">
    <property type="entry name" value="DAO"/>
    <property type="match status" value="1"/>
</dbReference>
<evidence type="ECO:0000313" key="4">
    <source>
        <dbReference type="Proteomes" id="UP000184188"/>
    </source>
</evidence>
<dbReference type="PANTHER" id="PTHR13847:SF260">
    <property type="entry name" value="FAD DEPENDENT OXIDOREDUCTASE DOMAIN-CONTAINING PROTEIN"/>
    <property type="match status" value="1"/>
</dbReference>
<evidence type="ECO:0000256" key="1">
    <source>
        <dbReference type="SAM" id="MobiDB-lite"/>
    </source>
</evidence>
<dbReference type="Proteomes" id="UP000184188">
    <property type="component" value="Unassembled WGS sequence"/>
</dbReference>
<gene>
    <name evidence="3" type="ORF">ASPZODRAFT_168187</name>
</gene>
<dbReference type="SUPFAM" id="SSF51905">
    <property type="entry name" value="FAD/NAD(P)-binding domain"/>
    <property type="match status" value="1"/>
</dbReference>
<dbReference type="InterPro" id="IPR036188">
    <property type="entry name" value="FAD/NAD-bd_sf"/>
</dbReference>
<dbReference type="EMBL" id="KV878346">
    <property type="protein sequence ID" value="OJJ45107.1"/>
    <property type="molecule type" value="Genomic_DNA"/>
</dbReference>
<evidence type="ECO:0000259" key="2">
    <source>
        <dbReference type="Pfam" id="PF01266"/>
    </source>
</evidence>
<feature type="compositionally biased region" description="Basic and acidic residues" evidence="1">
    <location>
        <begin position="193"/>
        <end position="204"/>
    </location>
</feature>
<dbReference type="AlphaFoldDB" id="A0A1L9SDD9"/>